<dbReference type="Pfam" id="PF01571">
    <property type="entry name" value="GCV_T"/>
    <property type="match status" value="1"/>
</dbReference>
<name>A0A4R6WS40_9PROT</name>
<evidence type="ECO:0000259" key="9">
    <source>
        <dbReference type="Pfam" id="PF08669"/>
    </source>
</evidence>
<accession>A0A4R6WS40</accession>
<feature type="domain" description="Aminomethyltransferase C-terminal" evidence="9">
    <location>
        <begin position="296"/>
        <end position="374"/>
    </location>
</feature>
<dbReference type="GO" id="GO:0008483">
    <property type="term" value="F:transaminase activity"/>
    <property type="evidence" value="ECO:0007669"/>
    <property type="project" value="UniProtKB-KW"/>
</dbReference>
<dbReference type="InterPro" id="IPR028896">
    <property type="entry name" value="GcvT/YgfZ/DmdA"/>
</dbReference>
<evidence type="ECO:0000256" key="4">
    <source>
        <dbReference type="ARBA" id="ARBA00022679"/>
    </source>
</evidence>
<dbReference type="PIRSF" id="PIRSF006487">
    <property type="entry name" value="GcvT"/>
    <property type="match status" value="1"/>
</dbReference>
<evidence type="ECO:0000313" key="10">
    <source>
        <dbReference type="EMBL" id="TDQ82397.1"/>
    </source>
</evidence>
<dbReference type="GO" id="GO:0032259">
    <property type="term" value="P:methylation"/>
    <property type="evidence" value="ECO:0007669"/>
    <property type="project" value="UniProtKB-KW"/>
</dbReference>
<protein>
    <recommendedName>
        <fullName evidence="2">aminomethyltransferase</fullName>
        <ecNumber evidence="2">2.1.2.10</ecNumber>
    </recommendedName>
    <alternativeName>
        <fullName evidence="5">Glycine cleavage system T protein</fullName>
    </alternativeName>
</protein>
<dbReference type="EC" id="2.1.2.10" evidence="2"/>
<dbReference type="Proteomes" id="UP000295783">
    <property type="component" value="Unassembled WGS sequence"/>
</dbReference>
<dbReference type="SUPFAM" id="SSF101790">
    <property type="entry name" value="Aminomethyltransferase beta-barrel domain"/>
    <property type="match status" value="1"/>
</dbReference>
<evidence type="ECO:0000256" key="2">
    <source>
        <dbReference type="ARBA" id="ARBA00012616"/>
    </source>
</evidence>
<dbReference type="InterPro" id="IPR029043">
    <property type="entry name" value="GcvT/YgfZ_C"/>
</dbReference>
<dbReference type="GO" id="GO:0005960">
    <property type="term" value="C:glycine cleavage complex"/>
    <property type="evidence" value="ECO:0007669"/>
    <property type="project" value="InterPro"/>
</dbReference>
<dbReference type="AlphaFoldDB" id="A0A4R6WS40"/>
<gene>
    <name evidence="10" type="ORF">A8950_2220</name>
</gene>
<evidence type="ECO:0000259" key="8">
    <source>
        <dbReference type="Pfam" id="PF01571"/>
    </source>
</evidence>
<keyword evidence="10" id="KW-0489">Methyltransferase</keyword>
<dbReference type="Gene3D" id="3.30.1360.120">
    <property type="entry name" value="Probable tRNA modification gtpase trme, domain 1"/>
    <property type="match status" value="1"/>
</dbReference>
<evidence type="ECO:0000256" key="1">
    <source>
        <dbReference type="ARBA" id="ARBA00008609"/>
    </source>
</evidence>
<feature type="domain" description="GCVT N-terminal" evidence="8">
    <location>
        <begin position="16"/>
        <end position="272"/>
    </location>
</feature>
<dbReference type="NCBIfam" id="NF010093">
    <property type="entry name" value="PRK13579.1"/>
    <property type="match status" value="1"/>
</dbReference>
<dbReference type="PANTHER" id="PTHR43757:SF2">
    <property type="entry name" value="AMINOMETHYLTRANSFERASE, MITOCHONDRIAL"/>
    <property type="match status" value="1"/>
</dbReference>
<dbReference type="Pfam" id="PF08669">
    <property type="entry name" value="GCV_T_C"/>
    <property type="match status" value="1"/>
</dbReference>
<keyword evidence="3" id="KW-0032">Aminotransferase</keyword>
<dbReference type="SUPFAM" id="SSF103025">
    <property type="entry name" value="Folate-binding domain"/>
    <property type="match status" value="1"/>
</dbReference>
<comment type="similarity">
    <text evidence="1">Belongs to the GcvT family.</text>
</comment>
<dbReference type="NCBIfam" id="NF001567">
    <property type="entry name" value="PRK00389.1"/>
    <property type="match status" value="1"/>
</dbReference>
<dbReference type="InterPro" id="IPR013977">
    <property type="entry name" value="GcvT_C"/>
</dbReference>
<organism evidence="10 11">
    <name type="scientific">Dongia mobilis</name>
    <dbReference type="NCBI Taxonomy" id="578943"/>
    <lineage>
        <taxon>Bacteria</taxon>
        <taxon>Pseudomonadati</taxon>
        <taxon>Pseudomonadota</taxon>
        <taxon>Alphaproteobacteria</taxon>
        <taxon>Rhodospirillales</taxon>
        <taxon>Dongiaceae</taxon>
        <taxon>Dongia</taxon>
    </lineage>
</organism>
<evidence type="ECO:0000256" key="7">
    <source>
        <dbReference type="PIRSR" id="PIRSR006487-1"/>
    </source>
</evidence>
<dbReference type="Gene3D" id="2.40.30.110">
    <property type="entry name" value="Aminomethyltransferase beta-barrel domains"/>
    <property type="match status" value="1"/>
</dbReference>
<evidence type="ECO:0000313" key="11">
    <source>
        <dbReference type="Proteomes" id="UP000295783"/>
    </source>
</evidence>
<evidence type="ECO:0000256" key="5">
    <source>
        <dbReference type="ARBA" id="ARBA00031395"/>
    </source>
</evidence>
<dbReference type="GO" id="GO:0006546">
    <property type="term" value="P:glycine catabolic process"/>
    <property type="evidence" value="ECO:0007669"/>
    <property type="project" value="InterPro"/>
</dbReference>
<feature type="binding site" evidence="7">
    <location>
        <position position="210"/>
    </location>
    <ligand>
        <name>substrate</name>
    </ligand>
</feature>
<keyword evidence="11" id="KW-1185">Reference proteome</keyword>
<dbReference type="NCBIfam" id="TIGR00528">
    <property type="entry name" value="gcvT"/>
    <property type="match status" value="1"/>
</dbReference>
<dbReference type="PANTHER" id="PTHR43757">
    <property type="entry name" value="AMINOMETHYLTRANSFERASE"/>
    <property type="match status" value="1"/>
</dbReference>
<proteinExistence type="inferred from homology"/>
<dbReference type="Gene3D" id="4.10.1250.10">
    <property type="entry name" value="Aminomethyltransferase fragment"/>
    <property type="match status" value="1"/>
</dbReference>
<reference evidence="10 11" key="1">
    <citation type="submission" date="2019-03" db="EMBL/GenBank/DDBJ databases">
        <title>Genomic Encyclopedia of Type Strains, Phase III (KMG-III): the genomes of soil and plant-associated and newly described type strains.</title>
        <authorList>
            <person name="Whitman W."/>
        </authorList>
    </citation>
    <scope>NUCLEOTIDE SEQUENCE [LARGE SCALE GENOMIC DNA]</scope>
    <source>
        <strain evidence="10 11">CGMCC 1.7660</strain>
    </source>
</reference>
<keyword evidence="4 10" id="KW-0808">Transferase</keyword>
<dbReference type="InterPro" id="IPR006222">
    <property type="entry name" value="GCVT_N"/>
</dbReference>
<comment type="catalytic activity">
    <reaction evidence="6">
        <text>N(6)-[(R)-S(8)-aminomethyldihydrolipoyl]-L-lysyl-[protein] + (6S)-5,6,7,8-tetrahydrofolate = N(6)-[(R)-dihydrolipoyl]-L-lysyl-[protein] + (6R)-5,10-methylene-5,6,7,8-tetrahydrofolate + NH4(+)</text>
        <dbReference type="Rhea" id="RHEA:16945"/>
        <dbReference type="Rhea" id="RHEA-COMP:10475"/>
        <dbReference type="Rhea" id="RHEA-COMP:10492"/>
        <dbReference type="ChEBI" id="CHEBI:15636"/>
        <dbReference type="ChEBI" id="CHEBI:28938"/>
        <dbReference type="ChEBI" id="CHEBI:57453"/>
        <dbReference type="ChEBI" id="CHEBI:83100"/>
        <dbReference type="ChEBI" id="CHEBI:83143"/>
        <dbReference type="EC" id="2.1.2.10"/>
    </reaction>
</comment>
<dbReference type="Gene3D" id="3.30.70.1400">
    <property type="entry name" value="Aminomethyltransferase beta-barrel domains"/>
    <property type="match status" value="1"/>
</dbReference>
<evidence type="ECO:0000256" key="3">
    <source>
        <dbReference type="ARBA" id="ARBA00022576"/>
    </source>
</evidence>
<dbReference type="GO" id="GO:0008168">
    <property type="term" value="F:methyltransferase activity"/>
    <property type="evidence" value="ECO:0007669"/>
    <property type="project" value="UniProtKB-KW"/>
</dbReference>
<comment type="caution">
    <text evidence="10">The sequence shown here is derived from an EMBL/GenBank/DDBJ whole genome shotgun (WGS) entry which is preliminary data.</text>
</comment>
<evidence type="ECO:0000256" key="6">
    <source>
        <dbReference type="ARBA" id="ARBA00047665"/>
    </source>
</evidence>
<dbReference type="EMBL" id="SNYW01000008">
    <property type="protein sequence ID" value="TDQ82397.1"/>
    <property type="molecule type" value="Genomic_DNA"/>
</dbReference>
<sequence>MSAISGTDQALHRTALYDLHLSLGARMVPFAGYDMPVQYPAGILAEHQHTRAAAGLFDVSHMGQIRLRAKDFATVAAALEKLCPADFINLKPGQQRYSFFLDDRAGILDDLMVTRMGAGDDGDHLFMVVNAGCKLADIAHLRAHLDKACDIEVIADRSLIALQGPQAAAVLIRHAPGSAALTFMQGTALDVAGIPCLATRSGYTGEDGFEISVPDGAVHDLAQRLLSDAAVRPVGLGARDSLRLEAGLCLHGNDIGPATNPVEANLVWAMQKRRREEGGFPGAAIVQQQLRDGPARRRVGILPEGKAPARAHTEISDQNGATIGEVTSGGFGPSLGAPIAMGYVATAQAADGTQLNLMVRGKALPAKVAPMPFVPHRYHRG</sequence>
<dbReference type="InterPro" id="IPR006223">
    <property type="entry name" value="GcvT"/>
</dbReference>
<dbReference type="GO" id="GO:0004047">
    <property type="term" value="F:aminomethyltransferase activity"/>
    <property type="evidence" value="ECO:0007669"/>
    <property type="project" value="UniProtKB-EC"/>
</dbReference>
<dbReference type="InterPro" id="IPR027266">
    <property type="entry name" value="TrmE/GcvT-like"/>
</dbReference>